<evidence type="ECO:0000259" key="6">
    <source>
        <dbReference type="PROSITE" id="PS50043"/>
    </source>
</evidence>
<dbReference type="SMART" id="SM00421">
    <property type="entry name" value="HTH_LUXR"/>
    <property type="match status" value="1"/>
</dbReference>
<dbReference type="SUPFAM" id="SSF52172">
    <property type="entry name" value="CheY-like"/>
    <property type="match status" value="1"/>
</dbReference>
<evidence type="ECO:0000313" key="9">
    <source>
        <dbReference type="Proteomes" id="UP000541969"/>
    </source>
</evidence>
<organism evidence="8 9">
    <name type="scientific">Petropleomorpha daqingensis</name>
    <dbReference type="NCBI Taxonomy" id="2026353"/>
    <lineage>
        <taxon>Bacteria</taxon>
        <taxon>Bacillati</taxon>
        <taxon>Actinomycetota</taxon>
        <taxon>Actinomycetes</taxon>
        <taxon>Geodermatophilales</taxon>
        <taxon>Geodermatophilaceae</taxon>
        <taxon>Petropleomorpha</taxon>
    </lineage>
</organism>
<dbReference type="RefSeq" id="WP_179719066.1">
    <property type="nucleotide sequence ID" value="NZ_JACBZT010000001.1"/>
</dbReference>
<dbReference type="Pfam" id="PF00196">
    <property type="entry name" value="GerE"/>
    <property type="match status" value="1"/>
</dbReference>
<reference evidence="8 9" key="1">
    <citation type="submission" date="2020-07" db="EMBL/GenBank/DDBJ databases">
        <title>Sequencing the genomes of 1000 actinobacteria strains.</title>
        <authorList>
            <person name="Klenk H.-P."/>
        </authorList>
    </citation>
    <scope>NUCLEOTIDE SEQUENCE [LARGE SCALE GENOMIC DNA]</scope>
    <source>
        <strain evidence="8 9">DSM 104001</strain>
    </source>
</reference>
<dbReference type="InterPro" id="IPR016032">
    <property type="entry name" value="Sig_transdc_resp-reg_C-effctor"/>
</dbReference>
<keyword evidence="4" id="KW-0804">Transcription</keyword>
<keyword evidence="1 5" id="KW-0597">Phosphoprotein</keyword>
<evidence type="ECO:0000256" key="2">
    <source>
        <dbReference type="ARBA" id="ARBA00023015"/>
    </source>
</evidence>
<dbReference type="SMART" id="SM00448">
    <property type="entry name" value="REC"/>
    <property type="match status" value="1"/>
</dbReference>
<protein>
    <submittedName>
        <fullName evidence="8">DNA-binding NarL/FixJ family response regulator</fullName>
    </submittedName>
</protein>
<feature type="domain" description="HTH luxR-type" evidence="6">
    <location>
        <begin position="147"/>
        <end position="212"/>
    </location>
</feature>
<evidence type="ECO:0000256" key="4">
    <source>
        <dbReference type="ARBA" id="ARBA00023163"/>
    </source>
</evidence>
<dbReference type="InterPro" id="IPR011006">
    <property type="entry name" value="CheY-like_superfamily"/>
</dbReference>
<dbReference type="CDD" id="cd17535">
    <property type="entry name" value="REC_NarL-like"/>
    <property type="match status" value="1"/>
</dbReference>
<dbReference type="CDD" id="cd06170">
    <property type="entry name" value="LuxR_C_like"/>
    <property type="match status" value="1"/>
</dbReference>
<feature type="modified residue" description="4-aspartylphosphate" evidence="5">
    <location>
        <position position="54"/>
    </location>
</feature>
<dbReference type="PANTHER" id="PTHR43214:SF24">
    <property type="entry name" value="TRANSCRIPTIONAL REGULATORY PROTEIN NARL-RELATED"/>
    <property type="match status" value="1"/>
</dbReference>
<evidence type="ECO:0000313" key="8">
    <source>
        <dbReference type="EMBL" id="NYJ07308.1"/>
    </source>
</evidence>
<evidence type="ECO:0000256" key="1">
    <source>
        <dbReference type="ARBA" id="ARBA00022553"/>
    </source>
</evidence>
<comment type="caution">
    <text evidence="8">The sequence shown here is derived from an EMBL/GenBank/DDBJ whole genome shotgun (WGS) entry which is preliminary data.</text>
</comment>
<dbReference type="SUPFAM" id="SSF46894">
    <property type="entry name" value="C-terminal effector domain of the bipartite response regulators"/>
    <property type="match status" value="1"/>
</dbReference>
<evidence type="ECO:0000259" key="7">
    <source>
        <dbReference type="PROSITE" id="PS50110"/>
    </source>
</evidence>
<dbReference type="Proteomes" id="UP000541969">
    <property type="component" value="Unassembled WGS sequence"/>
</dbReference>
<gene>
    <name evidence="8" type="ORF">GGQ55_003586</name>
</gene>
<keyword evidence="2" id="KW-0805">Transcription regulation</keyword>
<dbReference type="PANTHER" id="PTHR43214">
    <property type="entry name" value="TWO-COMPONENT RESPONSE REGULATOR"/>
    <property type="match status" value="1"/>
</dbReference>
<dbReference type="InterPro" id="IPR039420">
    <property type="entry name" value="WalR-like"/>
</dbReference>
<sequence>MIRVLLADDDVLVRSGLRALLDAEEDLTVVGEAADGREAVERARSLRPDVVLMDVRMPRLDGVRATREIVAWPTRPRVLVLTTFDLDEVVDDALDAGADGFLLKRATPEQLIDGIRTVVAGEALVAPAVTRRLLAAYASRRPPDRERLRLAAHLTEREAEILRALAEGLSNAEIASRVFLAPETVKTHVKAILGKLGVRDRTQAVVWAYRTGFVGADEPRSR</sequence>
<proteinExistence type="predicted"/>
<dbReference type="GO" id="GO:0006355">
    <property type="term" value="P:regulation of DNA-templated transcription"/>
    <property type="evidence" value="ECO:0007669"/>
    <property type="project" value="InterPro"/>
</dbReference>
<dbReference type="PRINTS" id="PR00038">
    <property type="entry name" value="HTHLUXR"/>
</dbReference>
<accession>A0A853CM22</accession>
<feature type="domain" description="Response regulatory" evidence="7">
    <location>
        <begin position="3"/>
        <end position="119"/>
    </location>
</feature>
<dbReference type="PROSITE" id="PS00622">
    <property type="entry name" value="HTH_LUXR_1"/>
    <property type="match status" value="1"/>
</dbReference>
<dbReference type="EMBL" id="JACBZT010000001">
    <property type="protein sequence ID" value="NYJ07308.1"/>
    <property type="molecule type" value="Genomic_DNA"/>
</dbReference>
<dbReference type="AlphaFoldDB" id="A0A853CM22"/>
<evidence type="ECO:0000256" key="3">
    <source>
        <dbReference type="ARBA" id="ARBA00023125"/>
    </source>
</evidence>
<evidence type="ECO:0000256" key="5">
    <source>
        <dbReference type="PROSITE-ProRule" id="PRU00169"/>
    </source>
</evidence>
<dbReference type="InterPro" id="IPR001789">
    <property type="entry name" value="Sig_transdc_resp-reg_receiver"/>
</dbReference>
<dbReference type="PROSITE" id="PS50110">
    <property type="entry name" value="RESPONSE_REGULATORY"/>
    <property type="match status" value="1"/>
</dbReference>
<keyword evidence="9" id="KW-1185">Reference proteome</keyword>
<dbReference type="GO" id="GO:0000160">
    <property type="term" value="P:phosphorelay signal transduction system"/>
    <property type="evidence" value="ECO:0007669"/>
    <property type="project" value="InterPro"/>
</dbReference>
<dbReference type="GO" id="GO:0003677">
    <property type="term" value="F:DNA binding"/>
    <property type="evidence" value="ECO:0007669"/>
    <property type="project" value="UniProtKB-KW"/>
</dbReference>
<dbReference type="Gene3D" id="3.40.50.2300">
    <property type="match status" value="1"/>
</dbReference>
<dbReference type="InterPro" id="IPR058245">
    <property type="entry name" value="NreC/VraR/RcsB-like_REC"/>
</dbReference>
<dbReference type="Pfam" id="PF00072">
    <property type="entry name" value="Response_reg"/>
    <property type="match status" value="1"/>
</dbReference>
<name>A0A853CM22_9ACTN</name>
<dbReference type="PROSITE" id="PS50043">
    <property type="entry name" value="HTH_LUXR_2"/>
    <property type="match status" value="1"/>
</dbReference>
<keyword evidence="3 8" id="KW-0238">DNA-binding</keyword>
<dbReference type="InterPro" id="IPR000792">
    <property type="entry name" value="Tscrpt_reg_LuxR_C"/>
</dbReference>